<dbReference type="GeneID" id="106174682"/>
<dbReference type="AlphaFoldDB" id="A0A1S3JP69"/>
<evidence type="ECO:0000313" key="5">
    <source>
        <dbReference type="Proteomes" id="UP000085678"/>
    </source>
</evidence>
<dbReference type="GO" id="GO:0032259">
    <property type="term" value="P:methylation"/>
    <property type="evidence" value="ECO:0007669"/>
    <property type="project" value="UniProtKB-KW"/>
</dbReference>
<evidence type="ECO:0000313" key="6">
    <source>
        <dbReference type="RefSeq" id="XP_013411794.1"/>
    </source>
</evidence>
<dbReference type="KEGG" id="lak:106174682"/>
<dbReference type="SUPFAM" id="SSF82282">
    <property type="entry name" value="Homocysteine S-methyltransferase"/>
    <property type="match status" value="1"/>
</dbReference>
<evidence type="ECO:0000256" key="2">
    <source>
        <dbReference type="ARBA" id="ARBA00022679"/>
    </source>
</evidence>
<dbReference type="STRING" id="7574.A0A1S3JP69"/>
<dbReference type="InterPro" id="IPR036589">
    <property type="entry name" value="HCY_dom_sf"/>
</dbReference>
<dbReference type="Pfam" id="PF02574">
    <property type="entry name" value="S-methyl_trans"/>
    <property type="match status" value="1"/>
</dbReference>
<dbReference type="PANTHER" id="PTHR11103">
    <property type="entry name" value="SLR1189 PROTEIN"/>
    <property type="match status" value="1"/>
</dbReference>
<dbReference type="OrthoDB" id="261426at2759"/>
<dbReference type="InParanoid" id="A0A1S3JP69"/>
<keyword evidence="5" id="KW-1185">Reference proteome</keyword>
<keyword evidence="2" id="KW-0808">Transferase</keyword>
<organism evidence="5 6">
    <name type="scientific">Lingula anatina</name>
    <name type="common">Brachiopod</name>
    <name type="synonym">Lingula unguis</name>
    <dbReference type="NCBI Taxonomy" id="7574"/>
    <lineage>
        <taxon>Eukaryota</taxon>
        <taxon>Metazoa</taxon>
        <taxon>Spiralia</taxon>
        <taxon>Lophotrochozoa</taxon>
        <taxon>Brachiopoda</taxon>
        <taxon>Linguliformea</taxon>
        <taxon>Lingulata</taxon>
        <taxon>Lingulida</taxon>
        <taxon>Linguloidea</taxon>
        <taxon>Lingulidae</taxon>
        <taxon>Lingula</taxon>
    </lineage>
</organism>
<dbReference type="GO" id="GO:0008168">
    <property type="term" value="F:methyltransferase activity"/>
    <property type="evidence" value="ECO:0007669"/>
    <property type="project" value="UniProtKB-KW"/>
</dbReference>
<name>A0A1S3JP69_LINAN</name>
<accession>A0A1S3JP69</accession>
<dbReference type="PANTHER" id="PTHR11103:SF10">
    <property type="entry name" value="HOMOCYSTEINE S-METHYLTRANSFERASE 1-RELATED"/>
    <property type="match status" value="1"/>
</dbReference>
<dbReference type="Proteomes" id="UP000085678">
    <property type="component" value="Unplaced"/>
</dbReference>
<comment type="pathway">
    <text evidence="3">Amino-acid biosynthesis; L-methionine biosynthesis via de novo pathway.</text>
</comment>
<reference evidence="6" key="1">
    <citation type="submission" date="2025-08" db="UniProtKB">
        <authorList>
            <consortium name="RefSeq"/>
        </authorList>
    </citation>
    <scope>IDENTIFICATION</scope>
    <source>
        <tissue evidence="6">Gonads</tissue>
    </source>
</reference>
<evidence type="ECO:0000259" key="4">
    <source>
        <dbReference type="Pfam" id="PF02574"/>
    </source>
</evidence>
<feature type="domain" description="Hcy-binding" evidence="4">
    <location>
        <begin position="3"/>
        <end position="78"/>
    </location>
</feature>
<proteinExistence type="predicted"/>
<dbReference type="InterPro" id="IPR003726">
    <property type="entry name" value="HCY_dom"/>
</dbReference>
<keyword evidence="1" id="KW-0489">Methyltransferase</keyword>
<sequence length="86" mass="9761">MVEYLKQWHRPRMEILVNSGVDLLAFETLPAVLEAKALVELLREFPHSRAWVAYSCKDGGHTHHGEPMSQGVEAVLDCSYLHISVF</sequence>
<dbReference type="RefSeq" id="XP_013411794.1">
    <property type="nucleotide sequence ID" value="XM_013556340.1"/>
</dbReference>
<gene>
    <name evidence="6" type="primary">LOC106174682</name>
</gene>
<evidence type="ECO:0000256" key="1">
    <source>
        <dbReference type="ARBA" id="ARBA00022603"/>
    </source>
</evidence>
<dbReference type="Gene3D" id="3.20.20.330">
    <property type="entry name" value="Homocysteine-binding-like domain"/>
    <property type="match status" value="1"/>
</dbReference>
<protein>
    <submittedName>
        <fullName evidence="6">Uncharacterized protein LOC106174682</fullName>
    </submittedName>
</protein>
<evidence type="ECO:0000256" key="3">
    <source>
        <dbReference type="ARBA" id="ARBA00034478"/>
    </source>
</evidence>